<feature type="non-terminal residue" evidence="1">
    <location>
        <position position="77"/>
    </location>
</feature>
<reference evidence="1 2" key="1">
    <citation type="submission" date="2018-04" db="EMBL/GenBank/DDBJ databases">
        <authorList>
            <person name="Vogel A."/>
        </authorList>
    </citation>
    <scope>NUCLEOTIDE SEQUENCE [LARGE SCALE GENOMIC DNA]</scope>
</reference>
<accession>A0A484KI88</accession>
<evidence type="ECO:0000313" key="1">
    <source>
        <dbReference type="EMBL" id="VFQ61666.1"/>
    </source>
</evidence>
<dbReference type="AlphaFoldDB" id="A0A484KI88"/>
<sequence length="77" mass="8735">MRRAYAFVDFRYDSLSFPVGQASQEWPTKCPFIQLSIKNLESGALSFTFLARSSCSGKLPSIKYTIRSYIQWSSAPT</sequence>
<dbReference type="Proteomes" id="UP000595140">
    <property type="component" value="Unassembled WGS sequence"/>
</dbReference>
<keyword evidence="2" id="KW-1185">Reference proteome</keyword>
<gene>
    <name evidence="1" type="ORF">CCAM_LOCUS3442</name>
</gene>
<organism evidence="1 2">
    <name type="scientific">Cuscuta campestris</name>
    <dbReference type="NCBI Taxonomy" id="132261"/>
    <lineage>
        <taxon>Eukaryota</taxon>
        <taxon>Viridiplantae</taxon>
        <taxon>Streptophyta</taxon>
        <taxon>Embryophyta</taxon>
        <taxon>Tracheophyta</taxon>
        <taxon>Spermatophyta</taxon>
        <taxon>Magnoliopsida</taxon>
        <taxon>eudicotyledons</taxon>
        <taxon>Gunneridae</taxon>
        <taxon>Pentapetalae</taxon>
        <taxon>asterids</taxon>
        <taxon>lamiids</taxon>
        <taxon>Solanales</taxon>
        <taxon>Convolvulaceae</taxon>
        <taxon>Cuscuteae</taxon>
        <taxon>Cuscuta</taxon>
        <taxon>Cuscuta subgen. Grammica</taxon>
        <taxon>Cuscuta sect. Cleistogrammica</taxon>
    </lineage>
</organism>
<name>A0A484KI88_9ASTE</name>
<dbReference type="EMBL" id="OOIL02000190">
    <property type="protein sequence ID" value="VFQ61666.1"/>
    <property type="molecule type" value="Genomic_DNA"/>
</dbReference>
<proteinExistence type="predicted"/>
<protein>
    <submittedName>
        <fullName evidence="1">Uncharacterized protein</fullName>
    </submittedName>
</protein>
<evidence type="ECO:0000313" key="2">
    <source>
        <dbReference type="Proteomes" id="UP000595140"/>
    </source>
</evidence>